<protein>
    <submittedName>
        <fullName evidence="2">Uncharacterized protein</fullName>
    </submittedName>
</protein>
<dbReference type="AlphaFoldDB" id="A0A9J6H2N1"/>
<gene>
    <name evidence="2" type="ORF">HPB48_005502</name>
</gene>
<evidence type="ECO:0000313" key="3">
    <source>
        <dbReference type="Proteomes" id="UP000821853"/>
    </source>
</evidence>
<proteinExistence type="predicted"/>
<feature type="region of interest" description="Disordered" evidence="1">
    <location>
        <begin position="89"/>
        <end position="113"/>
    </location>
</feature>
<dbReference type="OrthoDB" id="10601732at2759"/>
<feature type="compositionally biased region" description="Basic and acidic residues" evidence="1">
    <location>
        <begin position="31"/>
        <end position="49"/>
    </location>
</feature>
<comment type="caution">
    <text evidence="2">The sequence shown here is derived from an EMBL/GenBank/DDBJ whole genome shotgun (WGS) entry which is preliminary data.</text>
</comment>
<organism evidence="2 3">
    <name type="scientific">Haemaphysalis longicornis</name>
    <name type="common">Bush tick</name>
    <dbReference type="NCBI Taxonomy" id="44386"/>
    <lineage>
        <taxon>Eukaryota</taxon>
        <taxon>Metazoa</taxon>
        <taxon>Ecdysozoa</taxon>
        <taxon>Arthropoda</taxon>
        <taxon>Chelicerata</taxon>
        <taxon>Arachnida</taxon>
        <taxon>Acari</taxon>
        <taxon>Parasitiformes</taxon>
        <taxon>Ixodida</taxon>
        <taxon>Ixodoidea</taxon>
        <taxon>Ixodidae</taxon>
        <taxon>Haemaphysalinae</taxon>
        <taxon>Haemaphysalis</taxon>
    </lineage>
</organism>
<reference evidence="2 3" key="1">
    <citation type="journal article" date="2020" name="Cell">
        <title>Large-Scale Comparative Analyses of Tick Genomes Elucidate Their Genetic Diversity and Vector Capacities.</title>
        <authorList>
            <consortium name="Tick Genome and Microbiome Consortium (TIGMIC)"/>
            <person name="Jia N."/>
            <person name="Wang J."/>
            <person name="Shi W."/>
            <person name="Du L."/>
            <person name="Sun Y."/>
            <person name="Zhan W."/>
            <person name="Jiang J.F."/>
            <person name="Wang Q."/>
            <person name="Zhang B."/>
            <person name="Ji P."/>
            <person name="Bell-Sakyi L."/>
            <person name="Cui X.M."/>
            <person name="Yuan T.T."/>
            <person name="Jiang B.G."/>
            <person name="Yang W.F."/>
            <person name="Lam T.T."/>
            <person name="Chang Q.C."/>
            <person name="Ding S.J."/>
            <person name="Wang X.J."/>
            <person name="Zhu J.G."/>
            <person name="Ruan X.D."/>
            <person name="Zhao L."/>
            <person name="Wei J.T."/>
            <person name="Ye R.Z."/>
            <person name="Que T.C."/>
            <person name="Du C.H."/>
            <person name="Zhou Y.H."/>
            <person name="Cheng J.X."/>
            <person name="Dai P.F."/>
            <person name="Guo W.B."/>
            <person name="Han X.H."/>
            <person name="Huang E.J."/>
            <person name="Li L.F."/>
            <person name="Wei W."/>
            <person name="Gao Y.C."/>
            <person name="Liu J.Z."/>
            <person name="Shao H.Z."/>
            <person name="Wang X."/>
            <person name="Wang C.C."/>
            <person name="Yang T.C."/>
            <person name="Huo Q.B."/>
            <person name="Li W."/>
            <person name="Chen H.Y."/>
            <person name="Chen S.E."/>
            <person name="Zhou L.G."/>
            <person name="Ni X.B."/>
            <person name="Tian J.H."/>
            <person name="Sheng Y."/>
            <person name="Liu T."/>
            <person name="Pan Y.S."/>
            <person name="Xia L.Y."/>
            <person name="Li J."/>
            <person name="Zhao F."/>
            <person name="Cao W.C."/>
        </authorList>
    </citation>
    <scope>NUCLEOTIDE SEQUENCE [LARGE SCALE GENOMIC DNA]</scope>
    <source>
        <strain evidence="2">HaeL-2018</strain>
    </source>
</reference>
<feature type="region of interest" description="Disordered" evidence="1">
    <location>
        <begin position="1"/>
        <end position="51"/>
    </location>
</feature>
<evidence type="ECO:0000313" key="2">
    <source>
        <dbReference type="EMBL" id="KAH9381523.1"/>
    </source>
</evidence>
<dbReference type="Proteomes" id="UP000821853">
    <property type="component" value="Chromosome 9"/>
</dbReference>
<name>A0A9J6H2N1_HAELO</name>
<accession>A0A9J6H2N1</accession>
<dbReference type="VEuPathDB" id="VectorBase:HLOH_060396"/>
<dbReference type="EMBL" id="JABSTR010000011">
    <property type="protein sequence ID" value="KAH9381523.1"/>
    <property type="molecule type" value="Genomic_DNA"/>
</dbReference>
<evidence type="ECO:0000256" key="1">
    <source>
        <dbReference type="SAM" id="MobiDB-lite"/>
    </source>
</evidence>
<keyword evidence="3" id="KW-1185">Reference proteome</keyword>
<sequence>MQQLSGAQGRPVFSPPCPNGPLCFRGQGRPAARDKGKAGRSEREADGRRHGSFSLLARARVFSVTKHKTHAMCSAPTPTAVSVHWPAVRRGSAARAPRSPPQPPAYTTDFHRR</sequence>